<reference evidence="1 2" key="1">
    <citation type="journal article" date="2019" name="Genome Biol. Evol.">
        <title>Insights into the evolution of the New World diploid cottons (Gossypium, subgenus Houzingenia) based on genome sequencing.</title>
        <authorList>
            <person name="Grover C.E."/>
            <person name="Arick M.A. 2nd"/>
            <person name="Thrash A."/>
            <person name="Conover J.L."/>
            <person name="Sanders W.S."/>
            <person name="Peterson D.G."/>
            <person name="Frelichowski J.E."/>
            <person name="Scheffler J.A."/>
            <person name="Scheffler B.E."/>
            <person name="Wendel J.F."/>
        </authorList>
    </citation>
    <scope>NUCLEOTIDE SEQUENCE [LARGE SCALE GENOMIC DNA]</scope>
    <source>
        <strain evidence="1">1</strain>
        <tissue evidence="1">Leaf</tissue>
    </source>
</reference>
<comment type="caution">
    <text evidence="1">The sequence shown here is derived from an EMBL/GenBank/DDBJ whole genome shotgun (WGS) entry which is preliminary data.</text>
</comment>
<evidence type="ECO:0000313" key="2">
    <source>
        <dbReference type="Proteomes" id="UP000593576"/>
    </source>
</evidence>
<gene>
    <name evidence="1" type="ORF">Goshw_003280</name>
</gene>
<name>A0A7J9KJ74_GOSSC</name>
<proteinExistence type="predicted"/>
<dbReference type="Proteomes" id="UP000593576">
    <property type="component" value="Unassembled WGS sequence"/>
</dbReference>
<accession>A0A7J9KJ74</accession>
<dbReference type="AlphaFoldDB" id="A0A7J9KJ74"/>
<sequence>MALFSVVKQFSLARLLTPSGRNWMPFLKLI</sequence>
<keyword evidence="2" id="KW-1185">Reference proteome</keyword>
<protein>
    <submittedName>
        <fullName evidence="1">Uncharacterized protein</fullName>
    </submittedName>
</protein>
<organism evidence="1 2">
    <name type="scientific">Gossypium schwendimanii</name>
    <name type="common">Cotton</name>
    <dbReference type="NCBI Taxonomy" id="34291"/>
    <lineage>
        <taxon>Eukaryota</taxon>
        <taxon>Viridiplantae</taxon>
        <taxon>Streptophyta</taxon>
        <taxon>Embryophyta</taxon>
        <taxon>Tracheophyta</taxon>
        <taxon>Spermatophyta</taxon>
        <taxon>Magnoliopsida</taxon>
        <taxon>eudicotyledons</taxon>
        <taxon>Gunneridae</taxon>
        <taxon>Pentapetalae</taxon>
        <taxon>rosids</taxon>
        <taxon>malvids</taxon>
        <taxon>Malvales</taxon>
        <taxon>Malvaceae</taxon>
        <taxon>Malvoideae</taxon>
        <taxon>Gossypium</taxon>
    </lineage>
</organism>
<evidence type="ECO:0000313" key="1">
    <source>
        <dbReference type="EMBL" id="MBA0846515.1"/>
    </source>
</evidence>
<dbReference type="EMBL" id="JABFAF010000001">
    <property type="protein sequence ID" value="MBA0846515.1"/>
    <property type="molecule type" value="Genomic_DNA"/>
</dbReference>